<evidence type="ECO:0000256" key="12">
    <source>
        <dbReference type="ARBA" id="ARBA00023133"/>
    </source>
</evidence>
<dbReference type="PROSITE" id="PS01344">
    <property type="entry name" value="FRATAXIN_1"/>
    <property type="match status" value="1"/>
</dbReference>
<dbReference type="PANTHER" id="PTHR16821">
    <property type="entry name" value="FRATAXIN"/>
    <property type="match status" value="1"/>
</dbReference>
<evidence type="ECO:0000256" key="9">
    <source>
        <dbReference type="ARBA" id="ARBA00023004"/>
    </source>
</evidence>
<keyword evidence="8" id="KW-0560">Oxidoreductase</keyword>
<evidence type="ECO:0000313" key="15">
    <source>
        <dbReference type="Proteomes" id="UP000007266"/>
    </source>
</evidence>
<keyword evidence="15" id="KW-1185">Reference proteome</keyword>
<dbReference type="PANTHER" id="PTHR16821:SF2">
    <property type="entry name" value="FRATAXIN, MITOCHONDRIAL"/>
    <property type="match status" value="1"/>
</dbReference>
<evidence type="ECO:0000256" key="10">
    <source>
        <dbReference type="ARBA" id="ARBA00023065"/>
    </source>
</evidence>
<keyword evidence="7" id="KW-0809">Transit peptide</keyword>
<dbReference type="GO" id="GO:0016226">
    <property type="term" value="P:iron-sulfur cluster assembly"/>
    <property type="evidence" value="ECO:0000318"/>
    <property type="project" value="GO_Central"/>
</dbReference>
<evidence type="ECO:0000256" key="13">
    <source>
        <dbReference type="ARBA" id="ARBA00047990"/>
    </source>
</evidence>
<comment type="similarity">
    <text evidence="2">Belongs to the frataxin family.</text>
</comment>
<dbReference type="PhylomeDB" id="D6X3T3"/>
<comment type="subcellular location">
    <subcellularLocation>
        <location evidence="1">Mitochondrion</location>
    </subcellularLocation>
</comment>
<dbReference type="PROSITE" id="PS50810">
    <property type="entry name" value="FRATAXIN_2"/>
    <property type="match status" value="1"/>
</dbReference>
<dbReference type="EMBL" id="KQ971326">
    <property type="protein sequence ID" value="EEZ97465.1"/>
    <property type="molecule type" value="Genomic_DNA"/>
</dbReference>
<keyword evidence="6" id="KW-0410">Iron transport</keyword>
<keyword evidence="11" id="KW-0496">Mitochondrion</keyword>
<dbReference type="GO" id="GO:0006826">
    <property type="term" value="P:iron ion transport"/>
    <property type="evidence" value="ECO:0007669"/>
    <property type="project" value="UniProtKB-KW"/>
</dbReference>
<evidence type="ECO:0000256" key="1">
    <source>
        <dbReference type="ARBA" id="ARBA00004173"/>
    </source>
</evidence>
<dbReference type="Pfam" id="PF01491">
    <property type="entry name" value="Frataxin_Cyay"/>
    <property type="match status" value="1"/>
</dbReference>
<keyword evidence="4" id="KW-0409">Iron storage</keyword>
<evidence type="ECO:0000256" key="6">
    <source>
        <dbReference type="ARBA" id="ARBA00022496"/>
    </source>
</evidence>
<name>D6X3T3_TRICA</name>
<keyword evidence="12" id="KW-0350">Heme biosynthesis</keyword>
<dbReference type="GO" id="GO:0008199">
    <property type="term" value="F:ferric iron binding"/>
    <property type="evidence" value="ECO:0000318"/>
    <property type="project" value="GO_Central"/>
</dbReference>
<reference evidence="14 15" key="2">
    <citation type="journal article" date="2010" name="Nucleic Acids Res.">
        <title>BeetleBase in 2010: revisions to provide comprehensive genomic information for Tribolium castaneum.</title>
        <authorList>
            <person name="Kim H.S."/>
            <person name="Murphy T."/>
            <person name="Xia J."/>
            <person name="Caragea D."/>
            <person name="Park Y."/>
            <person name="Beeman R.W."/>
            <person name="Lorenzen M.D."/>
            <person name="Butcher S."/>
            <person name="Manak J.R."/>
            <person name="Brown S.J."/>
        </authorList>
    </citation>
    <scope>GENOME REANNOTATION</scope>
    <source>
        <strain evidence="14 15">Georgia GA2</strain>
    </source>
</reference>
<dbReference type="GO" id="GO:0008198">
    <property type="term" value="F:ferrous iron binding"/>
    <property type="evidence" value="ECO:0000318"/>
    <property type="project" value="GO_Central"/>
</dbReference>
<evidence type="ECO:0000256" key="2">
    <source>
        <dbReference type="ARBA" id="ARBA00008183"/>
    </source>
</evidence>
<reference evidence="14 15" key="1">
    <citation type="journal article" date="2008" name="Nature">
        <title>The genome of the model beetle and pest Tribolium castaneum.</title>
        <authorList>
            <consortium name="Tribolium Genome Sequencing Consortium"/>
            <person name="Richards S."/>
            <person name="Gibbs R.A."/>
            <person name="Weinstock G.M."/>
            <person name="Brown S.J."/>
            <person name="Denell R."/>
            <person name="Beeman R.W."/>
            <person name="Gibbs R."/>
            <person name="Beeman R.W."/>
            <person name="Brown S.J."/>
            <person name="Bucher G."/>
            <person name="Friedrich M."/>
            <person name="Grimmelikhuijzen C.J."/>
            <person name="Klingler M."/>
            <person name="Lorenzen M."/>
            <person name="Richards S."/>
            <person name="Roth S."/>
            <person name="Schroder R."/>
            <person name="Tautz D."/>
            <person name="Zdobnov E.M."/>
            <person name="Muzny D."/>
            <person name="Gibbs R.A."/>
            <person name="Weinstock G.M."/>
            <person name="Attaway T."/>
            <person name="Bell S."/>
            <person name="Buhay C.J."/>
            <person name="Chandrabose M.N."/>
            <person name="Chavez D."/>
            <person name="Clerk-Blankenburg K.P."/>
            <person name="Cree A."/>
            <person name="Dao M."/>
            <person name="Davis C."/>
            <person name="Chacko J."/>
            <person name="Dinh H."/>
            <person name="Dugan-Rocha S."/>
            <person name="Fowler G."/>
            <person name="Garner T.T."/>
            <person name="Garnes J."/>
            <person name="Gnirke A."/>
            <person name="Hawes A."/>
            <person name="Hernandez J."/>
            <person name="Hines S."/>
            <person name="Holder M."/>
            <person name="Hume J."/>
            <person name="Jhangiani S.N."/>
            <person name="Joshi V."/>
            <person name="Khan Z.M."/>
            <person name="Jackson L."/>
            <person name="Kovar C."/>
            <person name="Kowis A."/>
            <person name="Lee S."/>
            <person name="Lewis L.R."/>
            <person name="Margolis J."/>
            <person name="Morgan M."/>
            <person name="Nazareth L.V."/>
            <person name="Nguyen N."/>
            <person name="Okwuonu G."/>
            <person name="Parker D."/>
            <person name="Richards S."/>
            <person name="Ruiz S.J."/>
            <person name="Santibanez J."/>
            <person name="Savard J."/>
            <person name="Scherer S.E."/>
            <person name="Schneider B."/>
            <person name="Sodergren E."/>
            <person name="Tautz D."/>
            <person name="Vattahil S."/>
            <person name="Villasana D."/>
            <person name="White C.S."/>
            <person name="Wright R."/>
            <person name="Park Y."/>
            <person name="Beeman R.W."/>
            <person name="Lord J."/>
            <person name="Oppert B."/>
            <person name="Lorenzen M."/>
            <person name="Brown S."/>
            <person name="Wang L."/>
            <person name="Savard J."/>
            <person name="Tautz D."/>
            <person name="Richards S."/>
            <person name="Weinstock G."/>
            <person name="Gibbs R.A."/>
            <person name="Liu Y."/>
            <person name="Worley K."/>
            <person name="Weinstock G."/>
            <person name="Elsik C.G."/>
            <person name="Reese J.T."/>
            <person name="Elhaik E."/>
            <person name="Landan G."/>
            <person name="Graur D."/>
            <person name="Arensburger P."/>
            <person name="Atkinson P."/>
            <person name="Beeman R.W."/>
            <person name="Beidler J."/>
            <person name="Brown S.J."/>
            <person name="Demuth J.P."/>
            <person name="Drury D.W."/>
            <person name="Du Y.Z."/>
            <person name="Fujiwara H."/>
            <person name="Lorenzen M."/>
            <person name="Maselli V."/>
            <person name="Osanai M."/>
            <person name="Park Y."/>
            <person name="Robertson H.M."/>
            <person name="Tu Z."/>
            <person name="Wang J.J."/>
            <person name="Wang S."/>
            <person name="Richards S."/>
            <person name="Song H."/>
            <person name="Zhang L."/>
            <person name="Sodergren E."/>
            <person name="Werner D."/>
            <person name="Stanke M."/>
            <person name="Morgenstern B."/>
            <person name="Solovyev V."/>
            <person name="Kosarev P."/>
            <person name="Brown G."/>
            <person name="Chen H.C."/>
            <person name="Ermolaeva O."/>
            <person name="Hlavina W."/>
            <person name="Kapustin Y."/>
            <person name="Kiryutin B."/>
            <person name="Kitts P."/>
            <person name="Maglott D."/>
            <person name="Pruitt K."/>
            <person name="Sapojnikov V."/>
            <person name="Souvorov A."/>
            <person name="Mackey A.J."/>
            <person name="Waterhouse R.M."/>
            <person name="Wyder S."/>
            <person name="Zdobnov E.M."/>
            <person name="Zdobnov E.M."/>
            <person name="Wyder S."/>
            <person name="Kriventseva E.V."/>
            <person name="Kadowaki T."/>
            <person name="Bork P."/>
            <person name="Aranda M."/>
            <person name="Bao R."/>
            <person name="Beermann A."/>
            <person name="Berns N."/>
            <person name="Bolognesi R."/>
            <person name="Bonneton F."/>
            <person name="Bopp D."/>
            <person name="Brown S.J."/>
            <person name="Bucher G."/>
            <person name="Butts T."/>
            <person name="Chaumot A."/>
            <person name="Denell R.E."/>
            <person name="Ferrier D.E."/>
            <person name="Friedrich M."/>
            <person name="Gordon C.M."/>
            <person name="Jindra M."/>
            <person name="Klingler M."/>
            <person name="Lan Q."/>
            <person name="Lattorff H.M."/>
            <person name="Laudet V."/>
            <person name="von Levetsow C."/>
            <person name="Liu Z."/>
            <person name="Lutz R."/>
            <person name="Lynch J.A."/>
            <person name="da Fonseca R.N."/>
            <person name="Posnien N."/>
            <person name="Reuter R."/>
            <person name="Roth S."/>
            <person name="Savard J."/>
            <person name="Schinko J.B."/>
            <person name="Schmitt C."/>
            <person name="Schoppmeier M."/>
            <person name="Schroder R."/>
            <person name="Shippy T.D."/>
            <person name="Simonnet F."/>
            <person name="Marques-Souza H."/>
            <person name="Tautz D."/>
            <person name="Tomoyasu Y."/>
            <person name="Trauner J."/>
            <person name="Van der Zee M."/>
            <person name="Vervoort M."/>
            <person name="Wittkopp N."/>
            <person name="Wimmer E.A."/>
            <person name="Yang X."/>
            <person name="Jones A.K."/>
            <person name="Sattelle D.B."/>
            <person name="Ebert P.R."/>
            <person name="Nelson D."/>
            <person name="Scott J.G."/>
            <person name="Beeman R.W."/>
            <person name="Muthukrishnan S."/>
            <person name="Kramer K.J."/>
            <person name="Arakane Y."/>
            <person name="Beeman R.W."/>
            <person name="Zhu Q."/>
            <person name="Hogenkamp D."/>
            <person name="Dixit R."/>
            <person name="Oppert B."/>
            <person name="Jiang H."/>
            <person name="Zou Z."/>
            <person name="Marshall J."/>
            <person name="Elpidina E."/>
            <person name="Vinokurov K."/>
            <person name="Oppert C."/>
            <person name="Zou Z."/>
            <person name="Evans J."/>
            <person name="Lu Z."/>
            <person name="Zhao P."/>
            <person name="Sumathipala N."/>
            <person name="Altincicek B."/>
            <person name="Vilcinskas A."/>
            <person name="Williams M."/>
            <person name="Hultmark D."/>
            <person name="Hetru C."/>
            <person name="Jiang H."/>
            <person name="Grimmelikhuijzen C.J."/>
            <person name="Hauser F."/>
            <person name="Cazzamali G."/>
            <person name="Williamson M."/>
            <person name="Park Y."/>
            <person name="Li B."/>
            <person name="Tanaka Y."/>
            <person name="Predel R."/>
            <person name="Neupert S."/>
            <person name="Schachtner J."/>
            <person name="Verleyen P."/>
            <person name="Raible F."/>
            <person name="Bork P."/>
            <person name="Friedrich M."/>
            <person name="Walden K.K."/>
            <person name="Robertson H.M."/>
            <person name="Angeli S."/>
            <person name="Foret S."/>
            <person name="Bucher G."/>
            <person name="Schuetz S."/>
            <person name="Maleszka R."/>
            <person name="Wimmer E.A."/>
            <person name="Beeman R.W."/>
            <person name="Lorenzen M."/>
            <person name="Tomoyasu Y."/>
            <person name="Miller S.C."/>
            <person name="Grossmann D."/>
            <person name="Bucher G."/>
        </authorList>
    </citation>
    <scope>NUCLEOTIDE SEQUENCE [LARGE SCALE GENOMIC DNA]</scope>
    <source>
        <strain evidence="14 15">Georgia GA2</strain>
    </source>
</reference>
<dbReference type="InterPro" id="IPR020895">
    <property type="entry name" value="Frataxin_CS"/>
</dbReference>
<dbReference type="KEGG" id="tca:658405"/>
<dbReference type="GO" id="GO:0034986">
    <property type="term" value="F:iron chaperone activity"/>
    <property type="evidence" value="ECO:0000318"/>
    <property type="project" value="GO_Central"/>
</dbReference>
<dbReference type="Proteomes" id="UP000007266">
    <property type="component" value="Linkage group 3"/>
</dbReference>
<proteinExistence type="inferred from homology"/>
<evidence type="ECO:0000256" key="4">
    <source>
        <dbReference type="ARBA" id="ARBA00022434"/>
    </source>
</evidence>
<gene>
    <name evidence="14" type="primary">AUGUSTUS-3.0.2_11296</name>
    <name evidence="14" type="ORF">TcasGA2_TC011296</name>
</gene>
<accession>D6X3T3</accession>
<organism evidence="14 15">
    <name type="scientific">Tribolium castaneum</name>
    <name type="common">Red flour beetle</name>
    <dbReference type="NCBI Taxonomy" id="7070"/>
    <lineage>
        <taxon>Eukaryota</taxon>
        <taxon>Metazoa</taxon>
        <taxon>Ecdysozoa</taxon>
        <taxon>Arthropoda</taxon>
        <taxon>Hexapoda</taxon>
        <taxon>Insecta</taxon>
        <taxon>Pterygota</taxon>
        <taxon>Neoptera</taxon>
        <taxon>Endopterygota</taxon>
        <taxon>Coleoptera</taxon>
        <taxon>Polyphaga</taxon>
        <taxon>Cucujiformia</taxon>
        <taxon>Tenebrionidae</taxon>
        <taxon>Tenebrionidae incertae sedis</taxon>
        <taxon>Tribolium</taxon>
    </lineage>
</organism>
<dbReference type="EC" id="1.16.3.1" evidence="3"/>
<dbReference type="AlphaFoldDB" id="D6X3T3"/>
<keyword evidence="5" id="KW-0813">Transport</keyword>
<dbReference type="GO" id="GO:0006783">
    <property type="term" value="P:heme biosynthetic process"/>
    <property type="evidence" value="ECO:0007669"/>
    <property type="project" value="UniProtKB-KW"/>
</dbReference>
<protein>
    <recommendedName>
        <fullName evidence="3">ferroxidase</fullName>
        <ecNumber evidence="3">1.16.3.1</ecNumber>
    </recommendedName>
</protein>
<dbReference type="STRING" id="7070.D6X3T3"/>
<dbReference type="InterPro" id="IPR036524">
    <property type="entry name" value="Frataxin/CyaY_sf"/>
</dbReference>
<dbReference type="Gene3D" id="3.30.920.10">
    <property type="entry name" value="Frataxin/CyaY"/>
    <property type="match status" value="1"/>
</dbReference>
<dbReference type="SMART" id="SM01219">
    <property type="entry name" value="Frataxin_Cyay"/>
    <property type="match status" value="1"/>
</dbReference>
<evidence type="ECO:0000256" key="3">
    <source>
        <dbReference type="ARBA" id="ARBA00013107"/>
    </source>
</evidence>
<dbReference type="InterPro" id="IPR017789">
    <property type="entry name" value="Frataxin"/>
</dbReference>
<dbReference type="HOGENOM" id="CLU_080880_2_1_1"/>
<sequence length="174" mass="19883">MFAFRSFFRAGRALAPFAHFRHLHSCTIQVLRAPNVQNSANLVFRLCSTQPLEVDASTFEKACDETLESLTEYFEQIVEEADNLKTADVAYTSGVLTVNLGPEYGTYVINRQSPNRQIWLSSPVSGPKRYDFVVRDQSWVYKHDGRTLHRLLQDEISRIVKIDVNFADCSYGKL</sequence>
<keyword evidence="9" id="KW-0408">Iron</keyword>
<dbReference type="OrthoDB" id="1897642at2759"/>
<dbReference type="eggNOG" id="KOG3413">
    <property type="taxonomic scope" value="Eukaryota"/>
</dbReference>
<dbReference type="FunFam" id="3.30.920.10:FF:000002">
    <property type="entry name" value="Frataxin, mitochondrial"/>
    <property type="match status" value="1"/>
</dbReference>
<evidence type="ECO:0000256" key="7">
    <source>
        <dbReference type="ARBA" id="ARBA00022946"/>
    </source>
</evidence>
<dbReference type="SUPFAM" id="SSF55387">
    <property type="entry name" value="Frataxin/Nqo15-like"/>
    <property type="match status" value="1"/>
</dbReference>
<evidence type="ECO:0000313" key="14">
    <source>
        <dbReference type="EMBL" id="EEZ97465.1"/>
    </source>
</evidence>
<evidence type="ECO:0000256" key="5">
    <source>
        <dbReference type="ARBA" id="ARBA00022448"/>
    </source>
</evidence>
<keyword evidence="10" id="KW-0406">Ion transport</keyword>
<dbReference type="GO" id="GO:0005739">
    <property type="term" value="C:mitochondrion"/>
    <property type="evidence" value="ECO:0000318"/>
    <property type="project" value="GO_Central"/>
</dbReference>
<dbReference type="OMA" id="YERVCSD"/>
<dbReference type="GO" id="GO:0051537">
    <property type="term" value="F:2 iron, 2 sulfur cluster binding"/>
    <property type="evidence" value="ECO:0000318"/>
    <property type="project" value="GO_Central"/>
</dbReference>
<evidence type="ECO:0000256" key="8">
    <source>
        <dbReference type="ARBA" id="ARBA00023002"/>
    </source>
</evidence>
<dbReference type="NCBIfam" id="TIGR03421">
    <property type="entry name" value="FeS_CyaY"/>
    <property type="match status" value="1"/>
</dbReference>
<evidence type="ECO:0000256" key="11">
    <source>
        <dbReference type="ARBA" id="ARBA00023128"/>
    </source>
</evidence>
<dbReference type="GO" id="GO:0006879">
    <property type="term" value="P:intracellular iron ion homeostasis"/>
    <property type="evidence" value="ECO:0007669"/>
    <property type="project" value="UniProtKB-KW"/>
</dbReference>
<dbReference type="PRINTS" id="PR00904">
    <property type="entry name" value="FRATAXIN"/>
</dbReference>
<dbReference type="InterPro" id="IPR002908">
    <property type="entry name" value="Frataxin/CyaY"/>
</dbReference>
<comment type="catalytic activity">
    <reaction evidence="13">
        <text>4 Fe(2+) + O2 + 4 H(+) = 4 Fe(3+) + 2 H2O</text>
        <dbReference type="Rhea" id="RHEA:11148"/>
        <dbReference type="ChEBI" id="CHEBI:15377"/>
        <dbReference type="ChEBI" id="CHEBI:15378"/>
        <dbReference type="ChEBI" id="CHEBI:15379"/>
        <dbReference type="ChEBI" id="CHEBI:29033"/>
        <dbReference type="ChEBI" id="CHEBI:29034"/>
        <dbReference type="EC" id="1.16.3.1"/>
    </reaction>
</comment>
<dbReference type="GO" id="GO:0004322">
    <property type="term" value="F:ferroxidase activity"/>
    <property type="evidence" value="ECO:0007669"/>
    <property type="project" value="UniProtKB-EC"/>
</dbReference>
<dbReference type="NCBIfam" id="TIGR03422">
    <property type="entry name" value="mito_frataxin"/>
    <property type="match status" value="1"/>
</dbReference>